<evidence type="ECO:0000256" key="2">
    <source>
        <dbReference type="ARBA" id="ARBA00004977"/>
    </source>
</evidence>
<dbReference type="AlphaFoldDB" id="A0A9D5I3M5"/>
<dbReference type="InterPro" id="IPR031656">
    <property type="entry name" value="DAO_C"/>
</dbReference>
<dbReference type="EC" id="1.1.5.3" evidence="9"/>
<evidence type="ECO:0000256" key="4">
    <source>
        <dbReference type="ARBA" id="ARBA00022630"/>
    </source>
</evidence>
<keyword evidence="13" id="KW-1185">Reference proteome</keyword>
<keyword evidence="7 9" id="KW-0560">Oxidoreductase</keyword>
<dbReference type="GO" id="GO:0006071">
    <property type="term" value="P:glycerol metabolic process"/>
    <property type="evidence" value="ECO:0007669"/>
    <property type="project" value="UniProtKB-KW"/>
</dbReference>
<accession>A0A9D5I3M5</accession>
<dbReference type="PROSITE" id="PS00978">
    <property type="entry name" value="FAD_G3PDH_2"/>
    <property type="match status" value="1"/>
</dbReference>
<comment type="pathway">
    <text evidence="2">Polyol metabolism; glycerol degradation via glycerol kinase pathway; glycerone phosphate from sn-glycerol 3-phosphate (aerobic route): step 1/1.</text>
</comment>
<dbReference type="PRINTS" id="PR01001">
    <property type="entry name" value="FADG3PDH"/>
</dbReference>
<protein>
    <recommendedName>
        <fullName evidence="9">Glycerol-3-phosphate dehydrogenase</fullName>
        <ecNumber evidence="9">1.1.5.3</ecNumber>
    </recommendedName>
</protein>
<dbReference type="InterPro" id="IPR036188">
    <property type="entry name" value="FAD/NAD-bd_sf"/>
</dbReference>
<dbReference type="PROSITE" id="PS00977">
    <property type="entry name" value="FAD_G3PDH_1"/>
    <property type="match status" value="1"/>
</dbReference>
<gene>
    <name evidence="12" type="ORF">AN965_00345</name>
</gene>
<dbReference type="GO" id="GO:0004368">
    <property type="term" value="F:glycerol-3-phosphate dehydrogenase (quinone) activity"/>
    <property type="evidence" value="ECO:0007669"/>
    <property type="project" value="UniProtKB-EC"/>
</dbReference>
<dbReference type="InterPro" id="IPR006076">
    <property type="entry name" value="FAD-dep_OxRdtase"/>
</dbReference>
<dbReference type="Gene3D" id="3.30.9.10">
    <property type="entry name" value="D-Amino Acid Oxidase, subunit A, domain 2"/>
    <property type="match status" value="1"/>
</dbReference>
<comment type="catalytic activity">
    <reaction evidence="8 9">
        <text>a quinone + sn-glycerol 3-phosphate = dihydroxyacetone phosphate + a quinol</text>
        <dbReference type="Rhea" id="RHEA:18977"/>
        <dbReference type="ChEBI" id="CHEBI:24646"/>
        <dbReference type="ChEBI" id="CHEBI:57597"/>
        <dbReference type="ChEBI" id="CHEBI:57642"/>
        <dbReference type="ChEBI" id="CHEBI:132124"/>
        <dbReference type="EC" id="1.1.5.3"/>
    </reaction>
</comment>
<evidence type="ECO:0000256" key="9">
    <source>
        <dbReference type="RuleBase" id="RU361217"/>
    </source>
</evidence>
<dbReference type="SUPFAM" id="SSF51905">
    <property type="entry name" value="FAD/NAD(P)-binding domain"/>
    <property type="match status" value="1"/>
</dbReference>
<name>A0A9D5I3M5_9BACI</name>
<organism evidence="12 13">
    <name type="scientific">Alkalicoccobacillus plakortidis</name>
    <dbReference type="NCBI Taxonomy" id="444060"/>
    <lineage>
        <taxon>Bacteria</taxon>
        <taxon>Bacillati</taxon>
        <taxon>Bacillota</taxon>
        <taxon>Bacilli</taxon>
        <taxon>Bacillales</taxon>
        <taxon>Bacillaceae</taxon>
        <taxon>Alkalicoccobacillus</taxon>
    </lineage>
</organism>
<comment type="caution">
    <text evidence="12">The sequence shown here is derived from an EMBL/GenBank/DDBJ whole genome shotgun (WGS) entry which is preliminary data.</text>
</comment>
<evidence type="ECO:0000256" key="1">
    <source>
        <dbReference type="ARBA" id="ARBA00001974"/>
    </source>
</evidence>
<evidence type="ECO:0000313" key="12">
    <source>
        <dbReference type="EMBL" id="KQL59123.1"/>
    </source>
</evidence>
<evidence type="ECO:0000256" key="8">
    <source>
        <dbReference type="ARBA" id="ARBA00049055"/>
    </source>
</evidence>
<dbReference type="SUPFAM" id="SSF54373">
    <property type="entry name" value="FAD-linked reductases, C-terminal domain"/>
    <property type="match status" value="1"/>
</dbReference>
<evidence type="ECO:0000259" key="10">
    <source>
        <dbReference type="Pfam" id="PF01266"/>
    </source>
</evidence>
<dbReference type="Pfam" id="PF16901">
    <property type="entry name" value="DAO_C"/>
    <property type="match status" value="1"/>
</dbReference>
<feature type="domain" description="FAD dependent oxidoreductase" evidence="10">
    <location>
        <begin position="21"/>
        <end position="377"/>
    </location>
</feature>
<reference evidence="12 13" key="1">
    <citation type="submission" date="2015-09" db="EMBL/GenBank/DDBJ databases">
        <title>Genome sequencing project for genomic taxonomy and phylogenomics of Bacillus-like bacteria.</title>
        <authorList>
            <person name="Liu B."/>
            <person name="Wang J."/>
            <person name="Zhu Y."/>
            <person name="Liu G."/>
            <person name="Chen Q."/>
            <person name="Chen Z."/>
            <person name="Lan J."/>
            <person name="Che J."/>
            <person name="Ge C."/>
            <person name="Shi H."/>
            <person name="Pan Z."/>
            <person name="Liu X."/>
        </authorList>
    </citation>
    <scope>NUCLEOTIDE SEQUENCE [LARGE SCALE GENOMIC DNA]</scope>
    <source>
        <strain evidence="12 13">DSM 19153</strain>
    </source>
</reference>
<dbReference type="EMBL" id="LJJD01000002">
    <property type="protein sequence ID" value="KQL59123.1"/>
    <property type="molecule type" value="Genomic_DNA"/>
</dbReference>
<evidence type="ECO:0000256" key="3">
    <source>
        <dbReference type="ARBA" id="ARBA00007330"/>
    </source>
</evidence>
<proteinExistence type="inferred from homology"/>
<evidence type="ECO:0000256" key="7">
    <source>
        <dbReference type="ARBA" id="ARBA00023002"/>
    </source>
</evidence>
<dbReference type="InterPro" id="IPR038299">
    <property type="entry name" value="DAO_C_sf"/>
</dbReference>
<comment type="similarity">
    <text evidence="3 9">Belongs to the FAD-dependent glycerol-3-phosphate dehydrogenase family.</text>
</comment>
<dbReference type="GO" id="GO:0046168">
    <property type="term" value="P:glycerol-3-phosphate catabolic process"/>
    <property type="evidence" value="ECO:0007669"/>
    <property type="project" value="TreeGrafter"/>
</dbReference>
<dbReference type="PANTHER" id="PTHR11985:SF35">
    <property type="entry name" value="ANAEROBIC GLYCEROL-3-PHOSPHATE DEHYDROGENASE SUBUNIT A"/>
    <property type="match status" value="1"/>
</dbReference>
<dbReference type="Gene3D" id="1.10.8.870">
    <property type="entry name" value="Alpha-glycerophosphate oxidase, cap domain"/>
    <property type="match status" value="1"/>
</dbReference>
<comment type="cofactor">
    <cofactor evidence="1 9">
        <name>FAD</name>
        <dbReference type="ChEBI" id="CHEBI:57692"/>
    </cofactor>
</comment>
<evidence type="ECO:0000256" key="5">
    <source>
        <dbReference type="ARBA" id="ARBA00022798"/>
    </source>
</evidence>
<dbReference type="PANTHER" id="PTHR11985">
    <property type="entry name" value="GLYCEROL-3-PHOSPHATE DEHYDROGENASE"/>
    <property type="match status" value="1"/>
</dbReference>
<keyword evidence="5" id="KW-0319">Glycerol metabolism</keyword>
<dbReference type="InterPro" id="IPR000447">
    <property type="entry name" value="G3P_DH_FAD-dep"/>
</dbReference>
<dbReference type="Proteomes" id="UP000051061">
    <property type="component" value="Unassembled WGS sequence"/>
</dbReference>
<keyword evidence="6" id="KW-0274">FAD</keyword>
<feature type="domain" description="Alpha-glycerophosphate oxidase C-terminal" evidence="11">
    <location>
        <begin position="407"/>
        <end position="534"/>
    </location>
</feature>
<evidence type="ECO:0000313" key="13">
    <source>
        <dbReference type="Proteomes" id="UP000051061"/>
    </source>
</evidence>
<evidence type="ECO:0000256" key="6">
    <source>
        <dbReference type="ARBA" id="ARBA00022827"/>
    </source>
</evidence>
<dbReference type="Gene3D" id="3.50.50.60">
    <property type="entry name" value="FAD/NAD(P)-binding domain"/>
    <property type="match status" value="1"/>
</dbReference>
<dbReference type="GO" id="GO:0009331">
    <property type="term" value="C:glycerol-3-phosphate dehydrogenase (FAD) complex"/>
    <property type="evidence" value="ECO:0007669"/>
    <property type="project" value="UniProtKB-UniRule"/>
</dbReference>
<sequence>MTFSSKTRKHSLETMQQNELDLLIIGGGITGVGTALDAATRGLKVGLVEMQDFAAGTSSRSTKLIHGGLRYLKQFEIKLVAEVGKEREIVYENAPHVTTPLRMMLPFYKGGTFNAFTTSIGLRVYDKLAGVKKSERRTMMRANKALKKEPILAPDQLKGAGMYVEYRTDDARLTMEVAKTASMYGAHLANYVKVESFTYEDNHVNGVVARDLQSGDAIVIHAKHVVNATGPWVDTLREQDRSKEGKTIHLTKGVHLVFSKRKLPLNQALYFDTPYGDGRMMFAIPRDEKVYVGTTDTNYKGSIHEPGVTREDVEYIIGAVMARFPNHQVSKEDIESSWSGLRPLIHEEGKDPSDISRKDEIFVSDSGLMTIAGGKLTGYRKMASHIIDRVCKSLEGSGTDSDSYPQSKTKHLVLSGGKVGGSDQLEHFNNVHIEAGVQLGLDKVVAKKLVERYGSNVPQVFAYLDDSRAEIYHVPKDLWASLLYAIHYEMALTPVDFFLRRTSDLLFDIQTVSTYKGQIVQAMADLFKWTQEEKNEHINELNKQIRLLTLTDI</sequence>
<evidence type="ECO:0000259" key="11">
    <source>
        <dbReference type="Pfam" id="PF16901"/>
    </source>
</evidence>
<keyword evidence="4 9" id="KW-0285">Flavoprotein</keyword>
<dbReference type="Pfam" id="PF01266">
    <property type="entry name" value="DAO"/>
    <property type="match status" value="1"/>
</dbReference>